<evidence type="ECO:0000256" key="2">
    <source>
        <dbReference type="SAM" id="Phobius"/>
    </source>
</evidence>
<feature type="region of interest" description="Disordered" evidence="1">
    <location>
        <begin position="33"/>
        <end position="57"/>
    </location>
</feature>
<keyword evidence="2" id="KW-0812">Transmembrane</keyword>
<proteinExistence type="predicted"/>
<sequence length="213" mass="23064">MNMNNQKGFANIVLVVVIVAIVAVGGYFLLSKKSTTPPETQQTSDNGQGGNQINIPSGGTVVDTKGLSLHKSESCGFEVSFPSQFVNWNRPADPNPKQCPNSTPPLEKQVDALSLKSRVDCNINGAGESPAGCNFFEIVVANNKITGPTVENVSVDNIPAEKLTMLDGGVGQILIQFEKNKLWYRYTHTFSPSDVKEAKKLSDLIISTFKFTK</sequence>
<comment type="caution">
    <text evidence="3">The sequence shown here is derived from an EMBL/GenBank/DDBJ whole genome shotgun (WGS) entry which is preliminary data.</text>
</comment>
<gene>
    <name evidence="3" type="ORF">A3C06_00270</name>
</gene>
<keyword evidence="2" id="KW-0472">Membrane</keyword>
<name>A0A1G2MUG5_9BACT</name>
<dbReference type="AlphaFoldDB" id="A0A1G2MUG5"/>
<evidence type="ECO:0000313" key="3">
    <source>
        <dbReference type="EMBL" id="OHA26732.1"/>
    </source>
</evidence>
<dbReference type="Proteomes" id="UP000177565">
    <property type="component" value="Unassembled WGS sequence"/>
</dbReference>
<keyword evidence="2" id="KW-1133">Transmembrane helix</keyword>
<organism evidence="3 4">
    <name type="scientific">Candidatus Taylorbacteria bacterium RIFCSPHIGHO2_02_FULL_46_13</name>
    <dbReference type="NCBI Taxonomy" id="1802312"/>
    <lineage>
        <taxon>Bacteria</taxon>
        <taxon>Candidatus Tayloriibacteriota</taxon>
    </lineage>
</organism>
<protein>
    <submittedName>
        <fullName evidence="3">Uncharacterized protein</fullName>
    </submittedName>
</protein>
<evidence type="ECO:0000256" key="1">
    <source>
        <dbReference type="SAM" id="MobiDB-lite"/>
    </source>
</evidence>
<feature type="transmembrane region" description="Helical" evidence="2">
    <location>
        <begin position="12"/>
        <end position="30"/>
    </location>
</feature>
<evidence type="ECO:0000313" key="4">
    <source>
        <dbReference type="Proteomes" id="UP000177565"/>
    </source>
</evidence>
<reference evidence="3 4" key="1">
    <citation type="journal article" date="2016" name="Nat. Commun.">
        <title>Thousands of microbial genomes shed light on interconnected biogeochemical processes in an aquifer system.</title>
        <authorList>
            <person name="Anantharaman K."/>
            <person name="Brown C.T."/>
            <person name="Hug L.A."/>
            <person name="Sharon I."/>
            <person name="Castelle C.J."/>
            <person name="Probst A.J."/>
            <person name="Thomas B.C."/>
            <person name="Singh A."/>
            <person name="Wilkins M.J."/>
            <person name="Karaoz U."/>
            <person name="Brodie E.L."/>
            <person name="Williams K.H."/>
            <person name="Hubbard S.S."/>
            <person name="Banfield J.F."/>
        </authorList>
    </citation>
    <scope>NUCLEOTIDE SEQUENCE [LARGE SCALE GENOMIC DNA]</scope>
</reference>
<dbReference type="EMBL" id="MHRQ01000017">
    <property type="protein sequence ID" value="OHA26732.1"/>
    <property type="molecule type" value="Genomic_DNA"/>
</dbReference>
<accession>A0A1G2MUG5</accession>